<keyword evidence="3" id="KW-1185">Reference proteome</keyword>
<organism evidence="2">
    <name type="scientific">Oryza punctata</name>
    <name type="common">Red rice</name>
    <dbReference type="NCBI Taxonomy" id="4537"/>
    <lineage>
        <taxon>Eukaryota</taxon>
        <taxon>Viridiplantae</taxon>
        <taxon>Streptophyta</taxon>
        <taxon>Embryophyta</taxon>
        <taxon>Tracheophyta</taxon>
        <taxon>Spermatophyta</taxon>
        <taxon>Magnoliopsida</taxon>
        <taxon>Liliopsida</taxon>
        <taxon>Poales</taxon>
        <taxon>Poaceae</taxon>
        <taxon>BOP clade</taxon>
        <taxon>Oryzoideae</taxon>
        <taxon>Oryzeae</taxon>
        <taxon>Oryzinae</taxon>
        <taxon>Oryza</taxon>
    </lineage>
</organism>
<dbReference type="Proteomes" id="UP000026962">
    <property type="component" value="Chromosome 1"/>
</dbReference>
<protein>
    <submittedName>
        <fullName evidence="2">Uncharacterized protein</fullName>
    </submittedName>
</protein>
<feature type="region of interest" description="Disordered" evidence="1">
    <location>
        <begin position="54"/>
        <end position="79"/>
    </location>
</feature>
<dbReference type="HOGENOM" id="CLU_2658588_0_0_1"/>
<dbReference type="AlphaFoldDB" id="A0A0E0JQP1"/>
<feature type="region of interest" description="Disordered" evidence="1">
    <location>
        <begin position="1"/>
        <end position="29"/>
    </location>
</feature>
<reference evidence="2" key="1">
    <citation type="submission" date="2015-04" db="UniProtKB">
        <authorList>
            <consortium name="EnsemblPlants"/>
        </authorList>
    </citation>
    <scope>IDENTIFICATION</scope>
</reference>
<accession>A0A0E0JQP1</accession>
<reference evidence="2" key="2">
    <citation type="submission" date="2018-05" db="EMBL/GenBank/DDBJ databases">
        <title>OpunRS2 (Oryza punctata Reference Sequence Version 2).</title>
        <authorList>
            <person name="Zhang J."/>
            <person name="Kudrna D."/>
            <person name="Lee S."/>
            <person name="Talag J."/>
            <person name="Welchert J."/>
            <person name="Wing R.A."/>
        </authorList>
    </citation>
    <scope>NUCLEOTIDE SEQUENCE [LARGE SCALE GENOMIC DNA]</scope>
</reference>
<name>A0A0E0JQP1_ORYPU</name>
<dbReference type="OMA" id="QVKENMG"/>
<evidence type="ECO:0000313" key="3">
    <source>
        <dbReference type="Proteomes" id="UP000026962"/>
    </source>
</evidence>
<proteinExistence type="predicted"/>
<feature type="compositionally biased region" description="Low complexity" evidence="1">
    <location>
        <begin position="68"/>
        <end position="79"/>
    </location>
</feature>
<dbReference type="Gramene" id="OPUNC01G35090.1">
    <property type="protein sequence ID" value="OPUNC01G35090.1"/>
    <property type="gene ID" value="OPUNC01G35090"/>
</dbReference>
<dbReference type="eggNOG" id="ENOG502R3V0">
    <property type="taxonomic scope" value="Eukaryota"/>
</dbReference>
<evidence type="ECO:0000256" key="1">
    <source>
        <dbReference type="SAM" id="MobiDB-lite"/>
    </source>
</evidence>
<sequence>MATNSHAPVKRCLSKAPSGNPLPRRGQVKESMGKHIVAAAAAVATAAVLACDKTTGAGAGSGDKKGSGKPAPVAGAKKK</sequence>
<evidence type="ECO:0000313" key="2">
    <source>
        <dbReference type="EnsemblPlants" id="OPUNC01G35090.1"/>
    </source>
</evidence>
<dbReference type="EnsemblPlants" id="OPUNC01G35090.1">
    <property type="protein sequence ID" value="OPUNC01G35090.1"/>
    <property type="gene ID" value="OPUNC01G35090"/>
</dbReference>